<evidence type="ECO:0000313" key="3">
    <source>
        <dbReference type="EMBL" id="CAB4205072.1"/>
    </source>
</evidence>
<sequence>MKKLLYNYPWKRVERGQGFFIPCLDVVAVKEAGLQAALRHRYFGAKAEVGIRKGLLGVWFYRPD</sequence>
<accession>A0A6J5S8M9</accession>
<evidence type="ECO:0000313" key="1">
    <source>
        <dbReference type="EMBL" id="CAB4168260.1"/>
    </source>
</evidence>
<dbReference type="EMBL" id="LR797358">
    <property type="protein sequence ID" value="CAB4205072.1"/>
    <property type="molecule type" value="Genomic_DNA"/>
</dbReference>
<organism evidence="3">
    <name type="scientific">uncultured Caudovirales phage</name>
    <dbReference type="NCBI Taxonomy" id="2100421"/>
    <lineage>
        <taxon>Viruses</taxon>
        <taxon>Duplodnaviria</taxon>
        <taxon>Heunggongvirae</taxon>
        <taxon>Uroviricota</taxon>
        <taxon>Caudoviricetes</taxon>
        <taxon>Peduoviridae</taxon>
        <taxon>Maltschvirus</taxon>
        <taxon>Maltschvirus maltsch</taxon>
    </lineage>
</organism>
<name>A0A6J5S8M9_9CAUD</name>
<dbReference type="EMBL" id="LR798457">
    <property type="protein sequence ID" value="CAB5238042.1"/>
    <property type="molecule type" value="Genomic_DNA"/>
</dbReference>
<dbReference type="EMBL" id="LR797223">
    <property type="protein sequence ID" value="CAB4195109.1"/>
    <property type="molecule type" value="Genomic_DNA"/>
</dbReference>
<protein>
    <submittedName>
        <fullName evidence="3">Uncharacterized protein</fullName>
    </submittedName>
</protein>
<reference evidence="3" key="1">
    <citation type="submission" date="2020-05" db="EMBL/GenBank/DDBJ databases">
        <authorList>
            <person name="Chiriac C."/>
            <person name="Salcher M."/>
            <person name="Ghai R."/>
            <person name="Kavagutti S V."/>
        </authorList>
    </citation>
    <scope>NUCLEOTIDE SEQUENCE</scope>
</reference>
<gene>
    <name evidence="2" type="ORF">UFOVP1276_48</name>
    <name evidence="3" type="ORF">UFOVP1403_18</name>
    <name evidence="4" type="ORF">UFOVP1507_2</name>
    <name evidence="1" type="ORF">UFOVP875_79</name>
</gene>
<evidence type="ECO:0000313" key="4">
    <source>
        <dbReference type="EMBL" id="CAB5238042.1"/>
    </source>
</evidence>
<proteinExistence type="predicted"/>
<evidence type="ECO:0000313" key="2">
    <source>
        <dbReference type="EMBL" id="CAB4195109.1"/>
    </source>
</evidence>
<dbReference type="EMBL" id="LR796819">
    <property type="protein sequence ID" value="CAB4168260.1"/>
    <property type="molecule type" value="Genomic_DNA"/>
</dbReference>